<dbReference type="EMBL" id="CABPSJ010000005">
    <property type="protein sequence ID" value="VVE31579.1"/>
    <property type="molecule type" value="Genomic_DNA"/>
</dbReference>
<reference evidence="1 2" key="1">
    <citation type="submission" date="2019-08" db="EMBL/GenBank/DDBJ databases">
        <authorList>
            <person name="Peeters C."/>
        </authorList>
    </citation>
    <scope>NUCLEOTIDE SEQUENCE [LARGE SCALE GENOMIC DNA]</scope>
    <source>
        <strain evidence="1 2">LMG 31110</strain>
    </source>
</reference>
<protein>
    <submittedName>
        <fullName evidence="1">Uncharacterized protein</fullName>
    </submittedName>
</protein>
<sequence>MSGEAATSYGCQPSCRDVIRAPQKGWPCGIGPTLSMMPSTPAYGVKERPKGVSDNTLF</sequence>
<evidence type="ECO:0000313" key="1">
    <source>
        <dbReference type="EMBL" id="VVE31579.1"/>
    </source>
</evidence>
<evidence type="ECO:0000313" key="2">
    <source>
        <dbReference type="Proteomes" id="UP000337189"/>
    </source>
</evidence>
<accession>A0A5E4X5J5</accession>
<dbReference type="AlphaFoldDB" id="A0A5E4X5J5"/>
<organism evidence="1 2">
    <name type="scientific">Pandoraea communis</name>
    <dbReference type="NCBI Taxonomy" id="2508297"/>
    <lineage>
        <taxon>Bacteria</taxon>
        <taxon>Pseudomonadati</taxon>
        <taxon>Pseudomonadota</taxon>
        <taxon>Betaproteobacteria</taxon>
        <taxon>Burkholderiales</taxon>
        <taxon>Burkholderiaceae</taxon>
        <taxon>Pandoraea</taxon>
    </lineage>
</organism>
<name>A0A5E4X5J5_9BURK</name>
<proteinExistence type="predicted"/>
<gene>
    <name evidence="1" type="ORF">PCO31110_03714</name>
</gene>
<dbReference type="Proteomes" id="UP000337189">
    <property type="component" value="Unassembled WGS sequence"/>
</dbReference>